<gene>
    <name evidence="2" type="ORF">AZI86_03130</name>
</gene>
<keyword evidence="2" id="KW-0328">Glycosyltransferase</keyword>
<feature type="domain" description="Phosphoribosyltransferase" evidence="1">
    <location>
        <begin position="18"/>
        <end position="225"/>
    </location>
</feature>
<dbReference type="InterPro" id="IPR029057">
    <property type="entry name" value="PRTase-like"/>
</dbReference>
<comment type="caution">
    <text evidence="2">The sequence shown here is derived from an EMBL/GenBank/DDBJ whole genome shotgun (WGS) entry which is preliminary data.</text>
</comment>
<proteinExistence type="predicted"/>
<protein>
    <submittedName>
        <fullName evidence="2">Uracil phosphoribosyltransferase</fullName>
    </submittedName>
</protein>
<accession>A0A150WP19</accession>
<dbReference type="EMBL" id="LUKE01000001">
    <property type="protein sequence ID" value="KYG66074.1"/>
    <property type="molecule type" value="Genomic_DNA"/>
</dbReference>
<dbReference type="Proteomes" id="UP000075320">
    <property type="component" value="Unassembled WGS sequence"/>
</dbReference>
<dbReference type="AlphaFoldDB" id="A0A150WP19"/>
<name>A0A150WP19_BDEBC</name>
<evidence type="ECO:0000313" key="2">
    <source>
        <dbReference type="EMBL" id="KYG66074.1"/>
    </source>
</evidence>
<reference evidence="2 3" key="1">
    <citation type="submission" date="2016-03" db="EMBL/GenBank/DDBJ databases">
        <authorList>
            <person name="Ploux O."/>
        </authorList>
    </citation>
    <scope>NUCLEOTIDE SEQUENCE [LARGE SCALE GENOMIC DNA]</scope>
    <source>
        <strain evidence="2 3">R0</strain>
    </source>
</reference>
<dbReference type="OrthoDB" id="5290904at2"/>
<keyword evidence="3" id="KW-1185">Reference proteome</keyword>
<dbReference type="InterPro" id="IPR000836">
    <property type="entry name" value="PRTase_dom"/>
</dbReference>
<dbReference type="Pfam" id="PF14681">
    <property type="entry name" value="UPRTase"/>
    <property type="match status" value="1"/>
</dbReference>
<keyword evidence="2" id="KW-0808">Transferase</keyword>
<dbReference type="GO" id="GO:0016757">
    <property type="term" value="F:glycosyltransferase activity"/>
    <property type="evidence" value="ECO:0007669"/>
    <property type="project" value="UniProtKB-KW"/>
</dbReference>
<dbReference type="Gene3D" id="3.40.50.2020">
    <property type="match status" value="1"/>
</dbReference>
<evidence type="ECO:0000313" key="3">
    <source>
        <dbReference type="Proteomes" id="UP000075320"/>
    </source>
</evidence>
<dbReference type="CDD" id="cd06223">
    <property type="entry name" value="PRTases_typeI"/>
    <property type="match status" value="1"/>
</dbReference>
<evidence type="ECO:0000259" key="1">
    <source>
        <dbReference type="Pfam" id="PF14681"/>
    </source>
</evidence>
<organism evidence="2 3">
    <name type="scientific">Bdellovibrio bacteriovorus</name>
    <dbReference type="NCBI Taxonomy" id="959"/>
    <lineage>
        <taxon>Bacteria</taxon>
        <taxon>Pseudomonadati</taxon>
        <taxon>Bdellovibrionota</taxon>
        <taxon>Bdellovibrionia</taxon>
        <taxon>Bdellovibrionales</taxon>
        <taxon>Pseudobdellovibrionaceae</taxon>
        <taxon>Bdellovibrio</taxon>
    </lineage>
</organism>
<dbReference type="RefSeq" id="WP_061833640.1">
    <property type="nucleotide sequence ID" value="NZ_LUKE01000001.1"/>
</dbReference>
<dbReference type="SUPFAM" id="SSF53271">
    <property type="entry name" value="PRTase-like"/>
    <property type="match status" value="1"/>
</dbReference>
<sequence length="262" mass="28975">MITHQELKHQYGAQVHIIDSPFLNGLLAQLCSPQCFQPEINRIVEVLYTHLISITVNNQFAIENFEQDTRMTSMHPGKTLKSTRIDSNQKAVTVNLARAGTYPSHICYSFLHYALPAANIRQDHIFAARVTNSKETVTGAEFGGMKIGGDVDGAHVIFPDPMGATGTTMVNAIEHYKQHIAGNATKYIALNLIVTPEYLKNLLKAHPDVVIYTLRLDRGLSPQAVLDAIPGQFWDQERGLNDKQYIVPGGGGFGEIMNNSFV</sequence>